<dbReference type="GO" id="GO:1990063">
    <property type="term" value="C:Bam protein complex"/>
    <property type="evidence" value="ECO:0007669"/>
    <property type="project" value="TreeGrafter"/>
</dbReference>
<accession>A0A9Q8X2R0</accession>
<dbReference type="RefSeq" id="WP_250248656.1">
    <property type="nucleotide sequence ID" value="NZ_CP097753.1"/>
</dbReference>
<proteinExistence type="predicted"/>
<dbReference type="GO" id="GO:0043165">
    <property type="term" value="P:Gram-negative-bacterium-type cell outer membrane assembly"/>
    <property type="evidence" value="ECO:0007669"/>
    <property type="project" value="TreeGrafter"/>
</dbReference>
<dbReference type="GO" id="GO:0030674">
    <property type="term" value="F:protein-macromolecule adaptor activity"/>
    <property type="evidence" value="ECO:0007669"/>
    <property type="project" value="TreeGrafter"/>
</dbReference>
<evidence type="ECO:0000259" key="5">
    <source>
        <dbReference type="Pfam" id="PF04355"/>
    </source>
</evidence>
<gene>
    <name evidence="6" type="primary">bamE</name>
    <name evidence="6" type="ORF">M9393_00440</name>
</gene>
<name>A0A9Q8X2R0_9ENTR</name>
<dbReference type="AlphaFoldDB" id="A0A9Q8X2R0"/>
<dbReference type="InterPro" id="IPR007450">
    <property type="entry name" value="BamE_dom"/>
</dbReference>
<evidence type="ECO:0000256" key="4">
    <source>
        <dbReference type="SAM" id="Phobius"/>
    </source>
</evidence>
<evidence type="ECO:0000313" key="6">
    <source>
        <dbReference type="EMBL" id="URJ28234.1"/>
    </source>
</evidence>
<reference evidence="6" key="1">
    <citation type="submission" date="2022-05" db="EMBL/GenBank/DDBJ databases">
        <title>Impact of host demography and evolutionary history on endosymbiont molecular evolution: a test in carpenter ants (Genus Camponotus) and their Blochmannia endosymbionts.</title>
        <authorList>
            <person name="Manthey J.D."/>
            <person name="Giron J.C."/>
            <person name="Hruska J.P."/>
        </authorList>
    </citation>
    <scope>NUCLEOTIDE SEQUENCE</scope>
    <source>
        <strain evidence="6">C-039</strain>
    </source>
</reference>
<keyword evidence="1" id="KW-0732">Signal</keyword>
<dbReference type="GO" id="GO:0051205">
    <property type="term" value="P:protein insertion into membrane"/>
    <property type="evidence" value="ECO:0007669"/>
    <property type="project" value="TreeGrafter"/>
</dbReference>
<dbReference type="InterPro" id="IPR037873">
    <property type="entry name" value="BamE-like"/>
</dbReference>
<protein>
    <submittedName>
        <fullName evidence="6">Outer membrane protein assembly factor BamE</fullName>
    </submittedName>
</protein>
<feature type="transmembrane region" description="Helical" evidence="4">
    <location>
        <begin position="6"/>
        <end position="28"/>
    </location>
</feature>
<evidence type="ECO:0000256" key="1">
    <source>
        <dbReference type="ARBA" id="ARBA00022729"/>
    </source>
</evidence>
<keyword evidence="4" id="KW-1133">Transmembrane helix</keyword>
<dbReference type="Pfam" id="PF04355">
    <property type="entry name" value="BamE"/>
    <property type="match status" value="1"/>
</dbReference>
<dbReference type="Proteomes" id="UP001056209">
    <property type="component" value="Chromosome"/>
</dbReference>
<sequence length="115" mass="13049">MCLKVLQPILHTIVSIATMVCSIGCTMIQYMPKQFDVKQGNYLSECEINRISLGMTKSDVSSNIGAPTLQGLLTPNIWYYIFYHRIGNKIIKHQILTLKFDTNDVLITIDKKVIV</sequence>
<keyword evidence="4" id="KW-0812">Transmembrane</keyword>
<keyword evidence="2 4" id="KW-0472">Membrane</keyword>
<dbReference type="InterPro" id="IPR026592">
    <property type="entry name" value="BamE"/>
</dbReference>
<dbReference type="PANTHER" id="PTHR37482:SF1">
    <property type="entry name" value="OUTER MEMBRANE PROTEIN ASSEMBLY FACTOR BAME"/>
    <property type="match status" value="1"/>
</dbReference>
<organism evidence="6 7">
    <name type="scientific">Candidatus Blochmannia vicinus</name>
    <name type="common">nom. nud.</name>
    <dbReference type="NCBI Taxonomy" id="251540"/>
    <lineage>
        <taxon>Bacteria</taxon>
        <taxon>Pseudomonadati</taxon>
        <taxon>Pseudomonadota</taxon>
        <taxon>Gammaproteobacteria</taxon>
        <taxon>Enterobacterales</taxon>
        <taxon>Enterobacteriaceae</taxon>
        <taxon>ant endosymbionts</taxon>
        <taxon>Candidatus Blochmanniella</taxon>
    </lineage>
</organism>
<dbReference type="Gene3D" id="3.30.1450.10">
    <property type="match status" value="1"/>
</dbReference>
<evidence type="ECO:0000313" key="7">
    <source>
        <dbReference type="Proteomes" id="UP001056209"/>
    </source>
</evidence>
<evidence type="ECO:0000256" key="3">
    <source>
        <dbReference type="ARBA" id="ARBA00023237"/>
    </source>
</evidence>
<keyword evidence="3" id="KW-0998">Cell outer membrane</keyword>
<dbReference type="PANTHER" id="PTHR37482">
    <property type="entry name" value="OUTER MEMBRANE PROTEIN ASSEMBLY FACTOR BAME"/>
    <property type="match status" value="1"/>
</dbReference>
<dbReference type="EMBL" id="CP097753">
    <property type="protein sequence ID" value="URJ28234.1"/>
    <property type="molecule type" value="Genomic_DNA"/>
</dbReference>
<evidence type="ECO:0000256" key="2">
    <source>
        <dbReference type="ARBA" id="ARBA00023136"/>
    </source>
</evidence>
<feature type="domain" description="Outer membrane protein assembly factor BamE" evidence="5">
    <location>
        <begin position="40"/>
        <end position="107"/>
    </location>
</feature>